<organism evidence="1 2">
    <name type="scientific">Panagrolaimus sp. PS1159</name>
    <dbReference type="NCBI Taxonomy" id="55785"/>
    <lineage>
        <taxon>Eukaryota</taxon>
        <taxon>Metazoa</taxon>
        <taxon>Ecdysozoa</taxon>
        <taxon>Nematoda</taxon>
        <taxon>Chromadorea</taxon>
        <taxon>Rhabditida</taxon>
        <taxon>Tylenchina</taxon>
        <taxon>Panagrolaimomorpha</taxon>
        <taxon>Panagrolaimoidea</taxon>
        <taxon>Panagrolaimidae</taxon>
        <taxon>Panagrolaimus</taxon>
    </lineage>
</organism>
<evidence type="ECO:0000313" key="2">
    <source>
        <dbReference type="WBParaSite" id="PS1159_v2.g8234.t1"/>
    </source>
</evidence>
<accession>A0AC35GSF4</accession>
<dbReference type="Proteomes" id="UP000887580">
    <property type="component" value="Unplaced"/>
</dbReference>
<reference evidence="2" key="1">
    <citation type="submission" date="2022-11" db="UniProtKB">
        <authorList>
            <consortium name="WormBaseParasite"/>
        </authorList>
    </citation>
    <scope>IDENTIFICATION</scope>
</reference>
<sequence>MAAADRLDESVIDVDVPAPIGKLFVGGIVLTTNDTKITNVGEFFKATKTPGKYHIRIKRDEYCTCKVSILPAPKAGTESFEYDMNWRTGGMLIGILVYQVSDFFVGYC</sequence>
<evidence type="ECO:0000313" key="1">
    <source>
        <dbReference type="Proteomes" id="UP000887580"/>
    </source>
</evidence>
<protein>
    <submittedName>
        <fullName evidence="2">Uncharacterized protein</fullName>
    </submittedName>
</protein>
<dbReference type="WBParaSite" id="PS1159_v2.g8234.t1">
    <property type="protein sequence ID" value="PS1159_v2.g8234.t1"/>
    <property type="gene ID" value="PS1159_v2.g8234"/>
</dbReference>
<proteinExistence type="predicted"/>
<name>A0AC35GSF4_9BILA</name>